<evidence type="ECO:0000256" key="5">
    <source>
        <dbReference type="ARBA" id="ARBA00022806"/>
    </source>
</evidence>
<comment type="catalytic activity">
    <reaction evidence="8">
        <text>ATP + H2O = ADP + phosphate + H(+)</text>
        <dbReference type="Rhea" id="RHEA:13065"/>
        <dbReference type="ChEBI" id="CHEBI:15377"/>
        <dbReference type="ChEBI" id="CHEBI:15378"/>
        <dbReference type="ChEBI" id="CHEBI:30616"/>
        <dbReference type="ChEBI" id="CHEBI:43474"/>
        <dbReference type="ChEBI" id="CHEBI:456216"/>
        <dbReference type="EC" id="3.6.4.12"/>
    </reaction>
</comment>
<dbReference type="InterPro" id="IPR027238">
    <property type="entry name" value="RuvB-like"/>
</dbReference>
<evidence type="ECO:0000256" key="8">
    <source>
        <dbReference type="RuleBase" id="RU363048"/>
    </source>
</evidence>
<dbReference type="Pfam" id="PF17856">
    <property type="entry name" value="TIP49_C"/>
    <property type="match status" value="1"/>
</dbReference>
<evidence type="ECO:0000256" key="7">
    <source>
        <dbReference type="ARBA" id="ARBA00023242"/>
    </source>
</evidence>
<evidence type="ECO:0000256" key="3">
    <source>
        <dbReference type="ARBA" id="ARBA00022741"/>
    </source>
</evidence>
<dbReference type="SUPFAM" id="SSF52540">
    <property type="entry name" value="P-loop containing nucleoside triphosphate hydrolases"/>
    <property type="match status" value="1"/>
</dbReference>
<reference evidence="10 11" key="1">
    <citation type="submission" date="2024-07" db="EMBL/GenBank/DDBJ databases">
        <authorList>
            <person name="Akdeniz Z."/>
        </authorList>
    </citation>
    <scope>NUCLEOTIDE SEQUENCE [LARGE SCALE GENOMIC DNA]</scope>
</reference>
<dbReference type="Proteomes" id="UP001642409">
    <property type="component" value="Unassembled WGS sequence"/>
</dbReference>
<keyword evidence="11" id="KW-1185">Reference proteome</keyword>
<dbReference type="InterPro" id="IPR042487">
    <property type="entry name" value="RuvBL1/2_DNA/RNA_bd_dom"/>
</dbReference>
<sequence length="452" mass="49962">MILEIENVRSDAQRRVDAHSHIKKLGLDESGQAIPEASGFVGQCKARESMGIAAELIKQKKLAGRSVLLAGPSGTGKTALALGLARELGDVPFSHLVASEVYSAEVKKSEVLMEHFRRAIGLRIKEEKEVFEGEVIKIQAQQIDGAASGAASVQRVNITLATKKAEQELKLDGSVYQQLEQQNVKQGDVIYIESNSGLVKRLGRADKYVTDSKLENDQFVPVPQGEVHKKKEIVQHVTLHDLDVANAQPKGGQDLVSILNQFNKIRKTEITDKLRQEIDKVVQRYIQNGVAELNLGLLFIDECHLLDLECFSFLNKALESPLAPICVFASNRGVTTVRGTDIKSAHGIPSDLLDRMLIVQTLGYFENEILQILKQRADVEQVKLTDGALKKLAQIGTQTSLRYAMQLISACGVLAEAQQIEVDEQIVQEVRELFLDTKEAIHVLENNQGYLM</sequence>
<feature type="domain" description="AAA+ ATPase" evidence="9">
    <location>
        <begin position="63"/>
        <end position="363"/>
    </location>
</feature>
<dbReference type="Pfam" id="PF06068">
    <property type="entry name" value="TIP49"/>
    <property type="match status" value="1"/>
</dbReference>
<accession>A0ABP1GVG8</accession>
<dbReference type="PANTHER" id="PTHR11093">
    <property type="entry name" value="RUVB-RELATED REPTIN AND PONTIN"/>
    <property type="match status" value="1"/>
</dbReference>
<dbReference type="EMBL" id="CAXDID020000011">
    <property type="protein sequence ID" value="CAL5980029.1"/>
    <property type="molecule type" value="Genomic_DNA"/>
</dbReference>
<keyword evidence="7 8" id="KW-0539">Nucleus</keyword>
<comment type="similarity">
    <text evidence="2 8">Belongs to the RuvB family.</text>
</comment>
<dbReference type="SMART" id="SM00382">
    <property type="entry name" value="AAA"/>
    <property type="match status" value="1"/>
</dbReference>
<keyword evidence="8" id="KW-0805">Transcription regulation</keyword>
<dbReference type="Gene3D" id="2.40.50.360">
    <property type="entry name" value="RuvB-like helicase, domain II"/>
    <property type="match status" value="1"/>
</dbReference>
<dbReference type="Gene3D" id="3.40.50.300">
    <property type="entry name" value="P-loop containing nucleotide triphosphate hydrolases"/>
    <property type="match status" value="1"/>
</dbReference>
<keyword evidence="6 8" id="KW-0067">ATP-binding</keyword>
<proteinExistence type="inferred from homology"/>
<gene>
    <name evidence="10" type="ORF">HINF_LOCUS5987</name>
</gene>
<evidence type="ECO:0000256" key="2">
    <source>
        <dbReference type="ARBA" id="ARBA00007519"/>
    </source>
</evidence>
<dbReference type="InterPro" id="IPR041048">
    <property type="entry name" value="RuvB-like_C"/>
</dbReference>
<dbReference type="InterPro" id="IPR010339">
    <property type="entry name" value="TIP49_P-loop"/>
</dbReference>
<evidence type="ECO:0000313" key="11">
    <source>
        <dbReference type="Proteomes" id="UP001642409"/>
    </source>
</evidence>
<dbReference type="InterPro" id="IPR003593">
    <property type="entry name" value="AAA+_ATPase"/>
</dbReference>
<protein>
    <recommendedName>
        <fullName evidence="8">RuvB-like helicase</fullName>
        <ecNumber evidence="8">3.6.4.12</ecNumber>
    </recommendedName>
</protein>
<keyword evidence="5 8" id="KW-0347">Helicase</keyword>
<evidence type="ECO:0000256" key="4">
    <source>
        <dbReference type="ARBA" id="ARBA00022801"/>
    </source>
</evidence>
<dbReference type="Gene3D" id="1.10.8.60">
    <property type="match status" value="1"/>
</dbReference>
<evidence type="ECO:0000256" key="1">
    <source>
        <dbReference type="ARBA" id="ARBA00004123"/>
    </source>
</evidence>
<comment type="caution">
    <text evidence="10">The sequence shown here is derived from an EMBL/GenBank/DDBJ whole genome shotgun (WGS) entry which is preliminary data.</text>
</comment>
<evidence type="ECO:0000313" key="10">
    <source>
        <dbReference type="EMBL" id="CAL5980029.1"/>
    </source>
</evidence>
<dbReference type="InterPro" id="IPR027417">
    <property type="entry name" value="P-loop_NTPase"/>
</dbReference>
<organism evidence="10 11">
    <name type="scientific">Hexamita inflata</name>
    <dbReference type="NCBI Taxonomy" id="28002"/>
    <lineage>
        <taxon>Eukaryota</taxon>
        <taxon>Metamonada</taxon>
        <taxon>Diplomonadida</taxon>
        <taxon>Hexamitidae</taxon>
        <taxon>Hexamitinae</taxon>
        <taxon>Hexamita</taxon>
    </lineage>
</organism>
<evidence type="ECO:0000259" key="9">
    <source>
        <dbReference type="SMART" id="SM00382"/>
    </source>
</evidence>
<comment type="subcellular location">
    <subcellularLocation>
        <location evidence="1">Nucleus</location>
    </subcellularLocation>
</comment>
<evidence type="ECO:0000256" key="6">
    <source>
        <dbReference type="ARBA" id="ARBA00022840"/>
    </source>
</evidence>
<keyword evidence="4 8" id="KW-0378">Hydrolase</keyword>
<keyword evidence="8" id="KW-0804">Transcription</keyword>
<keyword evidence="3 8" id="KW-0547">Nucleotide-binding</keyword>
<dbReference type="EC" id="3.6.4.12" evidence="8"/>
<name>A0ABP1GVG8_9EUKA</name>